<dbReference type="OrthoDB" id="670198at2"/>
<evidence type="ECO:0000313" key="1">
    <source>
        <dbReference type="EMBL" id="KAB8039121.1"/>
    </source>
</evidence>
<gene>
    <name evidence="1" type="ORF">GCL60_09710</name>
</gene>
<accession>A0A6N6VTY7</accession>
<evidence type="ECO:0000313" key="2">
    <source>
        <dbReference type="Proteomes" id="UP000437748"/>
    </source>
</evidence>
<name>A0A6N6VTY7_9BACT</name>
<keyword evidence="2" id="KW-1185">Reference proteome</keyword>
<organism evidence="1 2">
    <name type="scientific">Silvanigrella paludirubra</name>
    <dbReference type="NCBI Taxonomy" id="2499159"/>
    <lineage>
        <taxon>Bacteria</taxon>
        <taxon>Pseudomonadati</taxon>
        <taxon>Bdellovibrionota</taxon>
        <taxon>Oligoflexia</taxon>
        <taxon>Silvanigrellales</taxon>
        <taxon>Silvanigrellaceae</taxon>
        <taxon>Silvanigrella</taxon>
    </lineage>
</organism>
<protein>
    <submittedName>
        <fullName evidence="1">Uncharacterized protein</fullName>
    </submittedName>
</protein>
<sequence length="133" mass="15182">MDANEETLISDPNEILYRQIHPNHYSYGQIASICFCPNSQDNNKLSVRQSKHVSSKEAFEIHKNILNLKTVGTWGLSVEEVSREALKVIDDSDHVSNKGHAYINFNSLTKNESKKIAQKLVKYAMNRGNLYEE</sequence>
<dbReference type="RefSeq" id="WP_153420520.1">
    <property type="nucleotide sequence ID" value="NZ_WFLM01000003.1"/>
</dbReference>
<reference evidence="1 2" key="1">
    <citation type="submission" date="2019-10" db="EMBL/GenBank/DDBJ databases">
        <title>New species of Slilvanegrellaceae.</title>
        <authorList>
            <person name="Pitt A."/>
            <person name="Hahn M.W."/>
        </authorList>
    </citation>
    <scope>NUCLEOTIDE SEQUENCE [LARGE SCALE GENOMIC DNA]</scope>
    <source>
        <strain evidence="1 2">SP-Ram-0.45-NSY-1</strain>
    </source>
</reference>
<proteinExistence type="predicted"/>
<dbReference type="AlphaFoldDB" id="A0A6N6VTY7"/>
<dbReference type="EMBL" id="WFLM01000003">
    <property type="protein sequence ID" value="KAB8039121.1"/>
    <property type="molecule type" value="Genomic_DNA"/>
</dbReference>
<dbReference type="Proteomes" id="UP000437748">
    <property type="component" value="Unassembled WGS sequence"/>
</dbReference>
<comment type="caution">
    <text evidence="1">The sequence shown here is derived from an EMBL/GenBank/DDBJ whole genome shotgun (WGS) entry which is preliminary data.</text>
</comment>